<organism evidence="2 3">
    <name type="scientific">Chromatocurvus halotolerans</name>
    <dbReference type="NCBI Taxonomy" id="1132028"/>
    <lineage>
        <taxon>Bacteria</taxon>
        <taxon>Pseudomonadati</taxon>
        <taxon>Pseudomonadota</taxon>
        <taxon>Gammaproteobacteria</taxon>
        <taxon>Cellvibrionales</taxon>
        <taxon>Halieaceae</taxon>
        <taxon>Chromatocurvus</taxon>
    </lineage>
</organism>
<feature type="transmembrane region" description="Helical" evidence="1">
    <location>
        <begin position="111"/>
        <end position="130"/>
    </location>
</feature>
<dbReference type="AlphaFoldDB" id="A0A4R2LEK2"/>
<evidence type="ECO:0000256" key="1">
    <source>
        <dbReference type="SAM" id="Phobius"/>
    </source>
</evidence>
<dbReference type="RefSeq" id="WP_117314606.1">
    <property type="nucleotide sequence ID" value="NZ_QQSW01000001.1"/>
</dbReference>
<dbReference type="Pfam" id="PF04246">
    <property type="entry name" value="RseC_MucC"/>
    <property type="match status" value="1"/>
</dbReference>
<dbReference type="PANTHER" id="PTHR35867:SF1">
    <property type="entry name" value="PROTEIN RSEC"/>
    <property type="match status" value="1"/>
</dbReference>
<dbReference type="InterPro" id="IPR026268">
    <property type="entry name" value="RseC"/>
</dbReference>
<name>A0A4R2LEK2_9GAMM</name>
<keyword evidence="1" id="KW-0812">Transmembrane</keyword>
<accession>A0A4R2LEK2</accession>
<dbReference type="PANTHER" id="PTHR35867">
    <property type="entry name" value="PROTEIN RSEC"/>
    <property type="match status" value="1"/>
</dbReference>
<gene>
    <name evidence="2" type="ORF">EV688_102182</name>
</gene>
<evidence type="ECO:0000313" key="2">
    <source>
        <dbReference type="EMBL" id="TCO77725.1"/>
    </source>
</evidence>
<comment type="caution">
    <text evidence="2">The sequence shown here is derived from an EMBL/GenBank/DDBJ whole genome shotgun (WGS) entry which is preliminary data.</text>
</comment>
<feature type="transmembrane region" description="Helical" evidence="1">
    <location>
        <begin position="85"/>
        <end position="105"/>
    </location>
</feature>
<dbReference type="Proteomes" id="UP000294980">
    <property type="component" value="Unassembled WGS sequence"/>
</dbReference>
<dbReference type="OrthoDB" id="9795854at2"/>
<protein>
    <submittedName>
        <fullName evidence="2">RseC/MucC-like positive regulator of sigma(E)</fullName>
    </submittedName>
</protein>
<dbReference type="EMBL" id="SLWX01000002">
    <property type="protein sequence ID" value="TCO77725.1"/>
    <property type="molecule type" value="Genomic_DNA"/>
</dbReference>
<keyword evidence="1" id="KW-0472">Membrane</keyword>
<proteinExistence type="predicted"/>
<keyword evidence="1" id="KW-1133">Transmembrane helix</keyword>
<dbReference type="InterPro" id="IPR007359">
    <property type="entry name" value="SigmaE_reg_RseC_MucC"/>
</dbReference>
<keyword evidence="3" id="KW-1185">Reference proteome</keyword>
<dbReference type="PIRSF" id="PIRSF004923">
    <property type="entry name" value="RseC"/>
    <property type="match status" value="1"/>
</dbReference>
<sequence>MLLESGRVVAVEPDVVWVETLRRSTCGSCAARAGCGQRLLNRHEGGGRGLVRALSGDALKAADCRVNDRVEIALPEEVILRGSTIVYAVPIISMILAVALVSGLSTDAGDAASVTAALAGFAAGLGLVRWHAFSHRDDPRIQPVLQRRLPADLDAGITVAAMS</sequence>
<evidence type="ECO:0000313" key="3">
    <source>
        <dbReference type="Proteomes" id="UP000294980"/>
    </source>
</evidence>
<reference evidence="2 3" key="1">
    <citation type="submission" date="2019-03" db="EMBL/GenBank/DDBJ databases">
        <title>Genomic Encyclopedia of Type Strains, Phase IV (KMG-IV): sequencing the most valuable type-strain genomes for metagenomic binning, comparative biology and taxonomic classification.</title>
        <authorList>
            <person name="Goeker M."/>
        </authorList>
    </citation>
    <scope>NUCLEOTIDE SEQUENCE [LARGE SCALE GENOMIC DNA]</scope>
    <source>
        <strain evidence="2 3">DSM 23344</strain>
    </source>
</reference>